<evidence type="ECO:0000259" key="1">
    <source>
        <dbReference type="Pfam" id="PF01408"/>
    </source>
</evidence>
<reference evidence="3 4" key="1">
    <citation type="journal article" date="2016" name="Nat. Commun.">
        <title>Thousands of microbial genomes shed light on interconnected biogeochemical processes in an aquifer system.</title>
        <authorList>
            <person name="Anantharaman K."/>
            <person name="Brown C.T."/>
            <person name="Hug L.A."/>
            <person name="Sharon I."/>
            <person name="Castelle C.J."/>
            <person name="Probst A.J."/>
            <person name="Thomas B.C."/>
            <person name="Singh A."/>
            <person name="Wilkins M.J."/>
            <person name="Karaoz U."/>
            <person name="Brodie E.L."/>
            <person name="Williams K.H."/>
            <person name="Hubbard S.S."/>
            <person name="Banfield J.F."/>
        </authorList>
    </citation>
    <scope>NUCLEOTIDE SEQUENCE [LARGE SCALE GENOMIC DNA]</scope>
</reference>
<dbReference type="Pfam" id="PF22725">
    <property type="entry name" value="GFO_IDH_MocA_C3"/>
    <property type="match status" value="1"/>
</dbReference>
<dbReference type="Gene3D" id="3.40.50.720">
    <property type="entry name" value="NAD(P)-binding Rossmann-like Domain"/>
    <property type="match status" value="1"/>
</dbReference>
<dbReference type="GO" id="GO:0000166">
    <property type="term" value="F:nucleotide binding"/>
    <property type="evidence" value="ECO:0007669"/>
    <property type="project" value="InterPro"/>
</dbReference>
<dbReference type="AlphaFoldDB" id="A0A1F5SKT1"/>
<dbReference type="SUPFAM" id="SSF51735">
    <property type="entry name" value="NAD(P)-binding Rossmann-fold domains"/>
    <property type="match status" value="1"/>
</dbReference>
<organism evidence="3 4">
    <name type="scientific">Candidatus Falkowbacteria bacterium RIFOXYA2_FULL_47_9</name>
    <dbReference type="NCBI Taxonomy" id="1797995"/>
    <lineage>
        <taxon>Bacteria</taxon>
        <taxon>Candidatus Falkowiibacteriota</taxon>
    </lineage>
</organism>
<evidence type="ECO:0000313" key="4">
    <source>
        <dbReference type="Proteomes" id="UP000178925"/>
    </source>
</evidence>
<evidence type="ECO:0008006" key="5">
    <source>
        <dbReference type="Google" id="ProtNLM"/>
    </source>
</evidence>
<dbReference type="PANTHER" id="PTHR43377">
    <property type="entry name" value="BILIVERDIN REDUCTASE A"/>
    <property type="match status" value="1"/>
</dbReference>
<dbReference type="InterPro" id="IPR000683">
    <property type="entry name" value="Gfo/Idh/MocA-like_OxRdtase_N"/>
</dbReference>
<comment type="caution">
    <text evidence="3">The sequence shown here is derived from an EMBL/GenBank/DDBJ whole genome shotgun (WGS) entry which is preliminary data.</text>
</comment>
<dbReference type="Pfam" id="PF01408">
    <property type="entry name" value="GFO_IDH_MocA"/>
    <property type="match status" value="1"/>
</dbReference>
<protein>
    <recommendedName>
        <fullName evidence="5">Gfo/Idh/MocA-like oxidoreductase N-terminal domain-containing protein</fullName>
    </recommendedName>
</protein>
<dbReference type="InterPro" id="IPR036291">
    <property type="entry name" value="NAD(P)-bd_dom_sf"/>
</dbReference>
<dbReference type="InterPro" id="IPR051450">
    <property type="entry name" value="Gfo/Idh/MocA_Oxidoreductases"/>
</dbReference>
<dbReference type="InterPro" id="IPR055170">
    <property type="entry name" value="GFO_IDH_MocA-like_dom"/>
</dbReference>
<evidence type="ECO:0000313" key="3">
    <source>
        <dbReference type="EMBL" id="OGF27338.1"/>
    </source>
</evidence>
<feature type="domain" description="Gfo/Idh/MocA-like oxidoreductase N-terminal" evidence="1">
    <location>
        <begin position="2"/>
        <end position="89"/>
    </location>
</feature>
<evidence type="ECO:0000259" key="2">
    <source>
        <dbReference type="Pfam" id="PF22725"/>
    </source>
</evidence>
<gene>
    <name evidence="3" type="ORF">A2242_04410</name>
</gene>
<dbReference type="PANTHER" id="PTHR43377:SF1">
    <property type="entry name" value="BILIVERDIN REDUCTASE A"/>
    <property type="match status" value="1"/>
</dbReference>
<dbReference type="STRING" id="1797995.A2242_04410"/>
<sequence length="322" mass="37426">MGKRRIRNLHVNEEYDITGFDIRADRNEEAKNKYGVKVIEHFSKIDPKDFDVIIISTSPDAHGDYIRFALQHKKHFFIEHPVTADGYDDIFKNADKDIIKAPSCTFLHYTPIKMIKQFLDAGRIGKILAFQYHMGQYLPDWHPWEDYRQVYFSKKETSACREMLPFELIWLNWLMASHVTEVSGRIAKISDLDMSADDIVLANVKYKNGILGNIIIDVIARKPFRTLRILGSEGVLEWERADSFIKVYNAVSKLTEFIKVPQGHPQTGYINEEEMYNDEIKTFLQTIQSQTSYPHTFHDNYSLLKILDALEESSKTGRVILL</sequence>
<feature type="domain" description="GFO/IDH/MocA-like oxidoreductase" evidence="2">
    <location>
        <begin position="114"/>
        <end position="237"/>
    </location>
</feature>
<dbReference type="EMBL" id="MFGC01000025">
    <property type="protein sequence ID" value="OGF27338.1"/>
    <property type="molecule type" value="Genomic_DNA"/>
</dbReference>
<dbReference type="Proteomes" id="UP000178925">
    <property type="component" value="Unassembled WGS sequence"/>
</dbReference>
<accession>A0A1F5SKT1</accession>
<proteinExistence type="predicted"/>
<dbReference type="SUPFAM" id="SSF55347">
    <property type="entry name" value="Glyceraldehyde-3-phosphate dehydrogenase-like, C-terminal domain"/>
    <property type="match status" value="1"/>
</dbReference>
<name>A0A1F5SKT1_9BACT</name>
<dbReference type="Gene3D" id="3.30.360.10">
    <property type="entry name" value="Dihydrodipicolinate Reductase, domain 2"/>
    <property type="match status" value="1"/>
</dbReference>